<reference evidence="2 3" key="1">
    <citation type="submission" date="2017-04" db="EMBL/GenBank/DDBJ databases">
        <title>Novel microbial lineages endemic to geothermal iron-oxide mats fill important gaps in the evolutionary history of Archaea.</title>
        <authorList>
            <person name="Jay Z.J."/>
            <person name="Beam J.P."/>
            <person name="Dlakic M."/>
            <person name="Rusch D.B."/>
            <person name="Kozubal M.A."/>
            <person name="Inskeep W.P."/>
        </authorList>
    </citation>
    <scope>NUCLEOTIDE SEQUENCE [LARGE SCALE GENOMIC DNA]</scope>
    <source>
        <strain evidence="2">BE_D</strain>
    </source>
</reference>
<protein>
    <recommendedName>
        <fullName evidence="1">Spore protein YkvP/CgeB glycosyl transferase-like domain-containing protein</fullName>
    </recommendedName>
</protein>
<accession>A0A2R6AAZ8</accession>
<proteinExistence type="predicted"/>
<comment type="caution">
    <text evidence="2">The sequence shown here is derived from an EMBL/GenBank/DDBJ whole genome shotgun (WGS) entry which is preliminary data.</text>
</comment>
<organism evidence="2 3">
    <name type="scientific">Candidatus Marsarchaeota G1 archaeon BE_D</name>
    <dbReference type="NCBI Taxonomy" id="1978156"/>
    <lineage>
        <taxon>Archaea</taxon>
        <taxon>Candidatus Marsarchaeota</taxon>
        <taxon>Candidatus Marsarchaeota group 1</taxon>
    </lineage>
</organism>
<evidence type="ECO:0000313" key="3">
    <source>
        <dbReference type="Proteomes" id="UP000240569"/>
    </source>
</evidence>
<dbReference type="Proteomes" id="UP000240569">
    <property type="component" value="Unassembled WGS sequence"/>
</dbReference>
<dbReference type="Pfam" id="PF13524">
    <property type="entry name" value="Glyco_trans_1_2"/>
    <property type="match status" value="1"/>
</dbReference>
<gene>
    <name evidence="2" type="ORF">B9Q02_10510</name>
</gene>
<evidence type="ECO:0000313" key="2">
    <source>
        <dbReference type="EMBL" id="PSN83483.1"/>
    </source>
</evidence>
<dbReference type="AlphaFoldDB" id="A0A2R6AAZ8"/>
<dbReference type="InterPro" id="IPR055259">
    <property type="entry name" value="YkvP/CgeB_Glyco_trans-like"/>
</dbReference>
<name>A0A2R6AAZ8_9ARCH</name>
<sequence>MQISQAVNGLNWCQVFPSSGDGEVFALGVSSLDSFQKKDLYFSIKNELVRRGYTVLAVGQRELLGKFSKDKGDMVAETIASGPKLGKALYRFFAKYRPDAFFIRSKVLKLFKEVKPCAFLTQWYVPLILDVVRKCGITSVLWCMDDPMIIEERWFYGDWFRYASNFDFVYTISKSALPFYKEAGATSVNWLPLYFDPYLNGEEIGIECVISFVGNYFSDRLPACERILFPLIQKFEKDVHIFGSGWNETIVKRASLHRAIPRSALKSVFLGSKINLNIHRESAYKYPAFNFRTFEITGFGGFEMVEYVKGLEELFEIGKELVAPKSSQEAIELAQHYLENDEQRLKIASNGQKRVLNEHTISHRIDRILKQIK</sequence>
<feature type="domain" description="Spore protein YkvP/CgeB glycosyl transferase-like" evidence="1">
    <location>
        <begin position="233"/>
        <end position="369"/>
    </location>
</feature>
<dbReference type="EMBL" id="NEXD01000102">
    <property type="protein sequence ID" value="PSN83483.1"/>
    <property type="molecule type" value="Genomic_DNA"/>
</dbReference>
<evidence type="ECO:0000259" key="1">
    <source>
        <dbReference type="Pfam" id="PF13524"/>
    </source>
</evidence>